<evidence type="ECO:0000313" key="2">
    <source>
        <dbReference type="Proteomes" id="UP001055453"/>
    </source>
</evidence>
<accession>A0ABM7Z7Z7</accession>
<keyword evidence="2" id="KW-1185">Reference proteome</keyword>
<dbReference type="EMBL" id="AP025732">
    <property type="protein sequence ID" value="BDI19305.1"/>
    <property type="molecule type" value="Genomic_DNA"/>
</dbReference>
<dbReference type="Proteomes" id="UP001055453">
    <property type="component" value="Chromosome"/>
</dbReference>
<dbReference type="RefSeq" id="WP_251956737.1">
    <property type="nucleotide sequence ID" value="NZ_AP025732.1"/>
</dbReference>
<sequence>MINFSLPVWLKQHRLVVGEMLLAIAMTACTALTSQSLASPSKTSSLVSHTQNATAEPLEQQAVQVIRDYYSAIARADYKQAYSAWYGDGTASKQSFQQFKQGFANTKSTTVKVGEPSRIDGAAGSSYIEIPVTVTAITKNGTQQRFRGSYVLRRINNVPGSNPNQQQWLLYSAKITRIN</sequence>
<reference evidence="1" key="1">
    <citation type="submission" date="2022-04" db="EMBL/GenBank/DDBJ databases">
        <title>Complete genome sequence of a cyanobacterium, Nostoc sp. SO-36, isolated in Antarctica.</title>
        <authorList>
            <person name="Kanesaki Y."/>
            <person name="Effendi D."/>
            <person name="Sakamoto T."/>
            <person name="Ohtani S."/>
            <person name="Awai K."/>
        </authorList>
    </citation>
    <scope>NUCLEOTIDE SEQUENCE</scope>
    <source>
        <strain evidence="1">SO-36</strain>
    </source>
</reference>
<gene>
    <name evidence="1" type="ORF">ANSO36C_51070</name>
</gene>
<evidence type="ECO:0008006" key="3">
    <source>
        <dbReference type="Google" id="ProtNLM"/>
    </source>
</evidence>
<proteinExistence type="predicted"/>
<evidence type="ECO:0000313" key="1">
    <source>
        <dbReference type="EMBL" id="BDI19305.1"/>
    </source>
</evidence>
<organism evidence="1 2">
    <name type="scientific">Nostoc cf. commune SO-36</name>
    <dbReference type="NCBI Taxonomy" id="449208"/>
    <lineage>
        <taxon>Bacteria</taxon>
        <taxon>Bacillati</taxon>
        <taxon>Cyanobacteriota</taxon>
        <taxon>Cyanophyceae</taxon>
        <taxon>Nostocales</taxon>
        <taxon>Nostocaceae</taxon>
        <taxon>Nostoc</taxon>
    </lineage>
</organism>
<name>A0ABM7Z7Z7_NOSCO</name>
<protein>
    <recommendedName>
        <fullName evidence="3">DUF4440 domain-containing protein</fullName>
    </recommendedName>
</protein>